<evidence type="ECO:0000313" key="3">
    <source>
        <dbReference type="Proteomes" id="UP000078546"/>
    </source>
</evidence>
<gene>
    <name evidence="2" type="ORF">POVCU1_069940</name>
</gene>
<reference evidence="3" key="1">
    <citation type="submission" date="2016-05" db="EMBL/GenBank/DDBJ databases">
        <authorList>
            <person name="Naeem Raeece"/>
        </authorList>
    </citation>
    <scope>NUCLEOTIDE SEQUENCE [LARGE SCALE GENOMIC DNA]</scope>
</reference>
<dbReference type="EMBL" id="FLQV01002775">
    <property type="protein sequence ID" value="SBT01831.1"/>
    <property type="molecule type" value="Genomic_DNA"/>
</dbReference>
<dbReference type="Pfam" id="PF05795">
    <property type="entry name" value="Plasmodium_Vir"/>
    <property type="match status" value="1"/>
</dbReference>
<proteinExistence type="predicted"/>
<evidence type="ECO:0000256" key="1">
    <source>
        <dbReference type="SAM" id="MobiDB-lite"/>
    </source>
</evidence>
<feature type="region of interest" description="Disordered" evidence="1">
    <location>
        <begin position="134"/>
        <end position="167"/>
    </location>
</feature>
<accession>A0A1A8XBZ0</accession>
<dbReference type="AlphaFoldDB" id="A0A1A8XBZ0"/>
<dbReference type="InterPro" id="IPR008780">
    <property type="entry name" value="Plasmodium_Vir"/>
</dbReference>
<feature type="non-terminal residue" evidence="2">
    <location>
        <position position="1"/>
    </location>
</feature>
<evidence type="ECO:0000313" key="2">
    <source>
        <dbReference type="EMBL" id="SBT01831.1"/>
    </source>
</evidence>
<name>A0A1A8XBZ0_PLAOA</name>
<dbReference type="Proteomes" id="UP000078546">
    <property type="component" value="Unassembled WGS sequence"/>
</dbReference>
<organism evidence="2 3">
    <name type="scientific">Plasmodium ovale curtisi</name>
    <dbReference type="NCBI Taxonomy" id="864141"/>
    <lineage>
        <taxon>Eukaryota</taxon>
        <taxon>Sar</taxon>
        <taxon>Alveolata</taxon>
        <taxon>Apicomplexa</taxon>
        <taxon>Aconoidasida</taxon>
        <taxon>Haemosporida</taxon>
        <taxon>Plasmodiidae</taxon>
        <taxon>Plasmodium</taxon>
        <taxon>Plasmodium (Plasmodium)</taxon>
    </lineage>
</organism>
<protein>
    <submittedName>
        <fullName evidence="2">PIR Superfamily Protein</fullName>
    </submittedName>
</protein>
<sequence>YLENCEALNNSSFSYHVSILLNYWLYDKLTNIYKDNNTNEISIGFGSLLLIWDKINYPKKNEPYYKKCKPNLNMLSTMIINAIIIKKKSLKEYFEEQCKHEKHNCPEFYDKCRDINPMLVLTCLQYDHQVEKEKAAAQARHMPQDSRQEPQSGTHGHGPGAPVTPVGSDAALTQEKFGIGAKYILIRSWIRKISGCNPNSISNMDGGEID</sequence>